<organism evidence="1">
    <name type="scientific">marine sediment metagenome</name>
    <dbReference type="NCBI Taxonomy" id="412755"/>
    <lineage>
        <taxon>unclassified sequences</taxon>
        <taxon>metagenomes</taxon>
        <taxon>ecological metagenomes</taxon>
    </lineage>
</organism>
<name>A0A0F9SN63_9ZZZZ</name>
<dbReference type="EMBL" id="LAZR01000448">
    <property type="protein sequence ID" value="KKN68449.1"/>
    <property type="molecule type" value="Genomic_DNA"/>
</dbReference>
<reference evidence="1" key="1">
    <citation type="journal article" date="2015" name="Nature">
        <title>Complex archaea that bridge the gap between prokaryotes and eukaryotes.</title>
        <authorList>
            <person name="Spang A."/>
            <person name="Saw J.H."/>
            <person name="Jorgensen S.L."/>
            <person name="Zaremba-Niedzwiedzka K."/>
            <person name="Martijn J."/>
            <person name="Lind A.E."/>
            <person name="van Eijk R."/>
            <person name="Schleper C."/>
            <person name="Guy L."/>
            <person name="Ettema T.J."/>
        </authorList>
    </citation>
    <scope>NUCLEOTIDE SEQUENCE</scope>
</reference>
<gene>
    <name evidence="1" type="ORF">LCGC14_0450850</name>
</gene>
<proteinExistence type="predicted"/>
<comment type="caution">
    <text evidence="1">The sequence shown here is derived from an EMBL/GenBank/DDBJ whole genome shotgun (WGS) entry which is preliminary data.</text>
</comment>
<evidence type="ECO:0000313" key="1">
    <source>
        <dbReference type="EMBL" id="KKN68449.1"/>
    </source>
</evidence>
<sequence>MGDFGSSRGLIHSLEADGTAVANSTVQTALATAKTIGAGSFMEGEVIRVTLDAIYGSTGTPNLTFIGRLGGLDIISSGALAAGGAGGRVEIVWEFTVRSTGALGTVLPKLKTTSNIAALNALAIGATPVTVNQTLDRDLDITVTISVADALNTITAFQFFVEFLKSK</sequence>
<accession>A0A0F9SN63</accession>
<protein>
    <submittedName>
        <fullName evidence="1">Uncharacterized protein</fullName>
    </submittedName>
</protein>
<dbReference type="AlphaFoldDB" id="A0A0F9SN63"/>